<name>A0A316RE24_9BACT</name>
<keyword evidence="4" id="KW-0288">FMN</keyword>
<comment type="caution">
    <text evidence="7">The sequence shown here is derived from an EMBL/GenBank/DDBJ whole genome shotgun (WGS) entry which is preliminary data.</text>
</comment>
<gene>
    <name evidence="7" type="ORF">DDY73_12500</name>
</gene>
<organism evidence="7 8">
    <name type="scientific">Coprobacter fastidiosus</name>
    <dbReference type="NCBI Taxonomy" id="1099853"/>
    <lineage>
        <taxon>Bacteria</taxon>
        <taxon>Pseudomonadati</taxon>
        <taxon>Bacteroidota</taxon>
        <taxon>Bacteroidia</taxon>
        <taxon>Bacteroidales</taxon>
        <taxon>Barnesiellaceae</taxon>
        <taxon>Coprobacter</taxon>
    </lineage>
</organism>
<evidence type="ECO:0000313" key="7">
    <source>
        <dbReference type="EMBL" id="HBJ09807.1"/>
    </source>
</evidence>
<evidence type="ECO:0000256" key="3">
    <source>
        <dbReference type="ARBA" id="ARBA00022630"/>
    </source>
</evidence>
<dbReference type="PANTHER" id="PTHR43673:SF2">
    <property type="entry name" value="NITROREDUCTASE"/>
    <property type="match status" value="1"/>
</dbReference>
<dbReference type="Gene3D" id="3.40.109.10">
    <property type="entry name" value="NADH Oxidase"/>
    <property type="match status" value="1"/>
</dbReference>
<dbReference type="CDD" id="cd20609">
    <property type="entry name" value="nitroreductase"/>
    <property type="match status" value="1"/>
</dbReference>
<comment type="cofactor">
    <cofactor evidence="1">
        <name>FMN</name>
        <dbReference type="ChEBI" id="CHEBI:58210"/>
    </cofactor>
</comment>
<evidence type="ECO:0000259" key="6">
    <source>
        <dbReference type="Pfam" id="PF00881"/>
    </source>
</evidence>
<feature type="domain" description="Nitroreductase" evidence="6">
    <location>
        <begin position="72"/>
        <end position="158"/>
    </location>
</feature>
<sequence length="184" mass="21211">MKKTDGDNEGFDLLTLARLRCSVRAYTSRAVESEKLEYILEAVRLAPSAVNFQPWLFIVIQDEKDRKKLQQCYDRDWFTQAPVYIVACGDHRQSWKRKSDMKDFCDVDVAIAVEHLCLAATEQELGTCWVCNFDTKLCAEILNLPEDIEPLVLIPIGYPENPDVFASTPKKRKAFNEIVKWGKY</sequence>
<evidence type="ECO:0000256" key="4">
    <source>
        <dbReference type="ARBA" id="ARBA00022643"/>
    </source>
</evidence>
<protein>
    <submittedName>
        <fullName evidence="7">Nitroreductase</fullName>
    </submittedName>
</protein>
<feature type="domain" description="Nitroreductase" evidence="6">
    <location>
        <begin position="20"/>
        <end position="71"/>
    </location>
</feature>
<keyword evidence="5" id="KW-0560">Oxidoreductase</keyword>
<evidence type="ECO:0000256" key="5">
    <source>
        <dbReference type="ARBA" id="ARBA00023002"/>
    </source>
</evidence>
<reference evidence="7 8" key="1">
    <citation type="journal article" date="2018" name="Nat. Biotechnol.">
        <title>A standardized bacterial taxonomy based on genome phylogeny substantially revises the tree of life.</title>
        <authorList>
            <person name="Parks D.H."/>
            <person name="Chuvochina M."/>
            <person name="Waite D.W."/>
            <person name="Rinke C."/>
            <person name="Skarshewski A."/>
            <person name="Chaumeil P.A."/>
            <person name="Hugenholtz P."/>
        </authorList>
    </citation>
    <scope>NUCLEOTIDE SEQUENCE [LARGE SCALE GENOMIC DNA]</scope>
    <source>
        <strain evidence="7">UBA11482</strain>
    </source>
</reference>
<comment type="similarity">
    <text evidence="2">Belongs to the nitroreductase family.</text>
</comment>
<dbReference type="PANTHER" id="PTHR43673">
    <property type="entry name" value="NAD(P)H NITROREDUCTASE YDGI-RELATED"/>
    <property type="match status" value="1"/>
</dbReference>
<evidence type="ECO:0000256" key="1">
    <source>
        <dbReference type="ARBA" id="ARBA00001917"/>
    </source>
</evidence>
<evidence type="ECO:0000313" key="8">
    <source>
        <dbReference type="Proteomes" id="UP000262954"/>
    </source>
</evidence>
<dbReference type="InterPro" id="IPR000415">
    <property type="entry name" value="Nitroreductase-like"/>
</dbReference>
<dbReference type="InterPro" id="IPR029479">
    <property type="entry name" value="Nitroreductase"/>
</dbReference>
<proteinExistence type="inferred from homology"/>
<dbReference type="GO" id="GO:0016491">
    <property type="term" value="F:oxidoreductase activity"/>
    <property type="evidence" value="ECO:0007669"/>
    <property type="project" value="UniProtKB-KW"/>
</dbReference>
<accession>A0A316RE24</accession>
<dbReference type="AlphaFoldDB" id="A0A316RE24"/>
<dbReference type="RefSeq" id="WP_009317918.1">
    <property type="nucleotide sequence ID" value="NZ_CABKQP010000003.1"/>
</dbReference>
<evidence type="ECO:0000256" key="2">
    <source>
        <dbReference type="ARBA" id="ARBA00007118"/>
    </source>
</evidence>
<dbReference type="SUPFAM" id="SSF55469">
    <property type="entry name" value="FMN-dependent nitroreductase-like"/>
    <property type="match status" value="1"/>
</dbReference>
<keyword evidence="3" id="KW-0285">Flavoprotein</keyword>
<dbReference type="EMBL" id="DNWC01000161">
    <property type="protein sequence ID" value="HBJ09807.1"/>
    <property type="molecule type" value="Genomic_DNA"/>
</dbReference>
<dbReference type="Proteomes" id="UP000262954">
    <property type="component" value="Unassembled WGS sequence"/>
</dbReference>
<dbReference type="Pfam" id="PF00881">
    <property type="entry name" value="Nitroreductase"/>
    <property type="match status" value="2"/>
</dbReference>